<reference evidence="1" key="1">
    <citation type="submission" date="2023-04" db="EMBL/GenBank/DDBJ databases">
        <title>Comparative genomic analysis of Cohnella hashimotonis sp. nov., isolated from the International Space Station.</title>
        <authorList>
            <person name="Venkateswaran K."/>
            <person name="Simpson A."/>
        </authorList>
    </citation>
    <scope>NUCLEOTIDE SEQUENCE</scope>
    <source>
        <strain evidence="1">F6_2S_P_1</strain>
    </source>
</reference>
<evidence type="ECO:0000313" key="2">
    <source>
        <dbReference type="Proteomes" id="UP001161691"/>
    </source>
</evidence>
<dbReference type="EMBL" id="JAGRPV010000001">
    <property type="protein sequence ID" value="MDI4643358.1"/>
    <property type="molecule type" value="Genomic_DNA"/>
</dbReference>
<gene>
    <name evidence="1" type="ORF">KB449_00145</name>
</gene>
<sequence>MLRREDVLIVDGYNMIGAWPELDRLKATRLEDARDRLLDMLADYQGYLGLKVVVVFDAFRVPGAGAKLKQHRLGVVYTREKETADECIERLVGEVTSVRRDVYVATSDQTEQHVAFGRGALRLSARELLLAVEESRREIGKTIRKAPPPKRNPLGGVLSDDVARVLEQWRRGERASDDSGGKS</sequence>
<comment type="caution">
    <text evidence="1">The sequence shown here is derived from an EMBL/GenBank/DDBJ whole genome shotgun (WGS) entry which is preliminary data.</text>
</comment>
<keyword evidence="2" id="KW-1185">Reference proteome</keyword>
<proteinExistence type="predicted"/>
<dbReference type="PANTHER" id="PTHR34547">
    <property type="entry name" value="YACP-LIKE NYN DOMAIN PROTEIN"/>
    <property type="match status" value="1"/>
</dbReference>
<organism evidence="1 2">
    <name type="scientific">Cohnella hashimotonis</name>
    <dbReference type="NCBI Taxonomy" id="2826895"/>
    <lineage>
        <taxon>Bacteria</taxon>
        <taxon>Bacillati</taxon>
        <taxon>Bacillota</taxon>
        <taxon>Bacilli</taxon>
        <taxon>Bacillales</taxon>
        <taxon>Paenibacillaceae</taxon>
        <taxon>Cohnella</taxon>
    </lineage>
</organism>
<dbReference type="InterPro" id="IPR010298">
    <property type="entry name" value="YacP-like"/>
</dbReference>
<evidence type="ECO:0000313" key="1">
    <source>
        <dbReference type="EMBL" id="MDI4643358.1"/>
    </source>
</evidence>
<dbReference type="PANTHER" id="PTHR34547:SF1">
    <property type="entry name" value="YACP-LIKE NYN DOMAIN PROTEIN"/>
    <property type="match status" value="1"/>
</dbReference>
<dbReference type="RefSeq" id="WP_090117939.1">
    <property type="nucleotide sequence ID" value="NZ_JAGRPV010000001.1"/>
</dbReference>
<accession>A0ABT6TAM0</accession>
<name>A0ABT6TAM0_9BACL</name>
<dbReference type="Pfam" id="PF05991">
    <property type="entry name" value="NYN_YacP"/>
    <property type="match status" value="1"/>
</dbReference>
<dbReference type="CDD" id="cd10912">
    <property type="entry name" value="PIN_YacP-like"/>
    <property type="match status" value="1"/>
</dbReference>
<protein>
    <submittedName>
        <fullName evidence="1">NYN domain-containing protein</fullName>
    </submittedName>
</protein>
<dbReference type="Proteomes" id="UP001161691">
    <property type="component" value="Unassembled WGS sequence"/>
</dbReference>